<reference evidence="2 3" key="1">
    <citation type="submission" date="2015-10" db="EMBL/GenBank/DDBJ databases">
        <title>Draft genome sequence of pyrrolomycin-producing Streptomyces vitaminophilus.</title>
        <authorList>
            <person name="Graham D.E."/>
            <person name="Mahan K.M."/>
            <person name="Klingeman D.M."/>
            <person name="Hettich R.L."/>
            <person name="Parry R.J."/>
        </authorList>
    </citation>
    <scope>NUCLEOTIDE SEQUENCE [LARGE SCALE GENOMIC DNA]</scope>
    <source>
        <strain evidence="2 3">ATCC 31673</strain>
    </source>
</reference>
<sequence length="230" mass="25280">MSDMPGTDAYPRERDDPYCLSDAEAYALLREAPWRRFVVLGDGLAEGLGEKTPGYRPVPWPERIRYALSRRVPTVAYLNLGRHNLVTSEVRASQVDRALAFHPDLAAVICGGNDLLTERFDPRRVEADLEAVVTTLLGTGADVILFTLMDICAGVPELSALRPHMNALNESVRDVSLRHDTLLVDLWGHPICSAGDVYSSDLTHPSTRGHAVLASQALRRLGERLATAAR</sequence>
<dbReference type="InterPro" id="IPR013830">
    <property type="entry name" value="SGNH_hydro"/>
</dbReference>
<gene>
    <name evidence="2" type="ORF">AQ490_25780</name>
</gene>
<dbReference type="PANTHER" id="PTHR43784:SF2">
    <property type="entry name" value="GDSL-LIKE LIPASE_ACYLHYDROLASE, PUTATIVE (AFU_ORTHOLOGUE AFUA_2G00820)-RELATED"/>
    <property type="match status" value="1"/>
</dbReference>
<dbReference type="CDD" id="cd01832">
    <property type="entry name" value="SGNH_hydrolase_like_1"/>
    <property type="match status" value="1"/>
</dbReference>
<dbReference type="STRING" id="76728.AQ490_25780"/>
<dbReference type="Proteomes" id="UP000050867">
    <property type="component" value="Unassembled WGS sequence"/>
</dbReference>
<dbReference type="Pfam" id="PF13472">
    <property type="entry name" value="Lipase_GDSL_2"/>
    <property type="match status" value="1"/>
</dbReference>
<dbReference type="Gene3D" id="3.40.50.1110">
    <property type="entry name" value="SGNH hydrolase"/>
    <property type="match status" value="1"/>
</dbReference>
<dbReference type="EMBL" id="LLZU01000027">
    <property type="protein sequence ID" value="KRV48217.1"/>
    <property type="molecule type" value="Genomic_DNA"/>
</dbReference>
<dbReference type="SUPFAM" id="SSF52266">
    <property type="entry name" value="SGNH hydrolase"/>
    <property type="match status" value="1"/>
</dbReference>
<evidence type="ECO:0000259" key="1">
    <source>
        <dbReference type="Pfam" id="PF13472"/>
    </source>
</evidence>
<evidence type="ECO:0000313" key="3">
    <source>
        <dbReference type="Proteomes" id="UP000050867"/>
    </source>
</evidence>
<accession>A0A0T6LQK1</accession>
<name>A0A0T6LQK1_WENVI</name>
<dbReference type="AlphaFoldDB" id="A0A0T6LQK1"/>
<dbReference type="eggNOG" id="COG2755">
    <property type="taxonomic scope" value="Bacteria"/>
</dbReference>
<organism evidence="2 3">
    <name type="scientific">Wenjunlia vitaminophila</name>
    <name type="common">Streptomyces vitaminophilus</name>
    <dbReference type="NCBI Taxonomy" id="76728"/>
    <lineage>
        <taxon>Bacteria</taxon>
        <taxon>Bacillati</taxon>
        <taxon>Actinomycetota</taxon>
        <taxon>Actinomycetes</taxon>
        <taxon>Kitasatosporales</taxon>
        <taxon>Streptomycetaceae</taxon>
        <taxon>Wenjunlia</taxon>
    </lineage>
</organism>
<dbReference type="InterPro" id="IPR053140">
    <property type="entry name" value="GDSL_Rv0518-like"/>
</dbReference>
<dbReference type="RefSeq" id="WP_078500725.1">
    <property type="nucleotide sequence ID" value="NZ_LLZU01000027.1"/>
</dbReference>
<dbReference type="InterPro" id="IPR036514">
    <property type="entry name" value="SGNH_hydro_sf"/>
</dbReference>
<dbReference type="OrthoDB" id="3474033at2"/>
<keyword evidence="3" id="KW-1185">Reference proteome</keyword>
<comment type="caution">
    <text evidence="2">The sequence shown here is derived from an EMBL/GenBank/DDBJ whole genome shotgun (WGS) entry which is preliminary data.</text>
</comment>
<protein>
    <recommendedName>
        <fullName evidence="1">SGNH hydrolase-type esterase domain-containing protein</fullName>
    </recommendedName>
</protein>
<dbReference type="PANTHER" id="PTHR43784">
    <property type="entry name" value="GDSL-LIKE LIPASE/ACYLHYDROLASE, PUTATIVE (AFU_ORTHOLOGUE AFUA_2G00820)-RELATED"/>
    <property type="match status" value="1"/>
</dbReference>
<evidence type="ECO:0000313" key="2">
    <source>
        <dbReference type="EMBL" id="KRV48217.1"/>
    </source>
</evidence>
<proteinExistence type="predicted"/>
<feature type="domain" description="SGNH hydrolase-type esterase" evidence="1">
    <location>
        <begin position="39"/>
        <end position="212"/>
    </location>
</feature>